<organism evidence="1 2">
    <name type="scientific">Streptacidiphilus cavernicola</name>
    <dbReference type="NCBI Taxonomy" id="3342716"/>
    <lineage>
        <taxon>Bacteria</taxon>
        <taxon>Bacillati</taxon>
        <taxon>Actinomycetota</taxon>
        <taxon>Actinomycetes</taxon>
        <taxon>Kitasatosporales</taxon>
        <taxon>Streptomycetaceae</taxon>
        <taxon>Streptacidiphilus</taxon>
    </lineage>
</organism>
<proteinExistence type="predicted"/>
<name>A0ABV6UP28_9ACTN</name>
<protein>
    <submittedName>
        <fullName evidence="1">DUF6238 family protein</fullName>
    </submittedName>
</protein>
<dbReference type="RefSeq" id="WP_232242159.1">
    <property type="nucleotide sequence ID" value="NZ_JBHEZZ010000009.1"/>
</dbReference>
<dbReference type="Pfam" id="PF19751">
    <property type="entry name" value="DUF6238"/>
    <property type="match status" value="1"/>
</dbReference>
<dbReference type="Proteomes" id="UP001592528">
    <property type="component" value="Unassembled WGS sequence"/>
</dbReference>
<comment type="caution">
    <text evidence="1">The sequence shown here is derived from an EMBL/GenBank/DDBJ whole genome shotgun (WGS) entry which is preliminary data.</text>
</comment>
<gene>
    <name evidence="1" type="ORF">ACEZDJ_18145</name>
</gene>
<reference evidence="1 2" key="1">
    <citation type="submission" date="2024-09" db="EMBL/GenBank/DDBJ databases">
        <authorList>
            <person name="Lee S.D."/>
        </authorList>
    </citation>
    <scope>NUCLEOTIDE SEQUENCE [LARGE SCALE GENOMIC DNA]</scope>
    <source>
        <strain evidence="1 2">N1-5</strain>
    </source>
</reference>
<dbReference type="InterPro" id="IPR046205">
    <property type="entry name" value="DUF6238"/>
</dbReference>
<sequence>MTVLTLDPALPTYGRDLRNDIDQLHADYLALAERTARLAVLLDHGHYAKAGGRVRAAVGTVWRAAEELHSAFHAAPPRCAGPDAPLSRLCGRRMRYLVNRSARRASR</sequence>
<accession>A0ABV6UP28</accession>
<keyword evidence="2" id="KW-1185">Reference proteome</keyword>
<dbReference type="EMBL" id="JBHEZZ010000009">
    <property type="protein sequence ID" value="MFC1403214.1"/>
    <property type="molecule type" value="Genomic_DNA"/>
</dbReference>
<evidence type="ECO:0000313" key="2">
    <source>
        <dbReference type="Proteomes" id="UP001592528"/>
    </source>
</evidence>
<evidence type="ECO:0000313" key="1">
    <source>
        <dbReference type="EMBL" id="MFC1403214.1"/>
    </source>
</evidence>